<accession>A0ABD2X4I5</accession>
<keyword evidence="1" id="KW-0677">Repeat</keyword>
<feature type="repeat" description="ANK" evidence="3">
    <location>
        <begin position="291"/>
        <end position="319"/>
    </location>
</feature>
<evidence type="ECO:0000313" key="5">
    <source>
        <dbReference type="Proteomes" id="UP001627154"/>
    </source>
</evidence>
<gene>
    <name evidence="4" type="ORF">TKK_007044</name>
</gene>
<organism evidence="4 5">
    <name type="scientific">Trichogramma kaykai</name>
    <dbReference type="NCBI Taxonomy" id="54128"/>
    <lineage>
        <taxon>Eukaryota</taxon>
        <taxon>Metazoa</taxon>
        <taxon>Ecdysozoa</taxon>
        <taxon>Arthropoda</taxon>
        <taxon>Hexapoda</taxon>
        <taxon>Insecta</taxon>
        <taxon>Pterygota</taxon>
        <taxon>Neoptera</taxon>
        <taxon>Endopterygota</taxon>
        <taxon>Hymenoptera</taxon>
        <taxon>Apocrita</taxon>
        <taxon>Proctotrupomorpha</taxon>
        <taxon>Chalcidoidea</taxon>
        <taxon>Trichogrammatidae</taxon>
        <taxon>Trichogramma</taxon>
    </lineage>
</organism>
<dbReference type="SMART" id="SM00248">
    <property type="entry name" value="ANK"/>
    <property type="match status" value="5"/>
</dbReference>
<dbReference type="Proteomes" id="UP001627154">
    <property type="component" value="Unassembled WGS sequence"/>
</dbReference>
<protein>
    <submittedName>
        <fullName evidence="4">Uncharacterized protein</fullName>
    </submittedName>
</protein>
<evidence type="ECO:0000313" key="4">
    <source>
        <dbReference type="EMBL" id="KAL3399808.1"/>
    </source>
</evidence>
<dbReference type="AlphaFoldDB" id="A0ABD2X4I5"/>
<dbReference type="PROSITE" id="PS50088">
    <property type="entry name" value="ANK_REPEAT"/>
    <property type="match status" value="2"/>
</dbReference>
<feature type="repeat" description="ANK" evidence="3">
    <location>
        <begin position="215"/>
        <end position="249"/>
    </location>
</feature>
<dbReference type="Pfam" id="PF12796">
    <property type="entry name" value="Ank_2"/>
    <property type="match status" value="1"/>
</dbReference>
<dbReference type="SUPFAM" id="SSF48403">
    <property type="entry name" value="Ankyrin repeat"/>
    <property type="match status" value="1"/>
</dbReference>
<dbReference type="EMBL" id="JBJJXI010000055">
    <property type="protein sequence ID" value="KAL3399808.1"/>
    <property type="molecule type" value="Genomic_DNA"/>
</dbReference>
<name>A0ABD2X4I5_9HYME</name>
<comment type="caution">
    <text evidence="4">The sequence shown here is derived from an EMBL/GenBank/DDBJ whole genome shotgun (WGS) entry which is preliminary data.</text>
</comment>
<proteinExistence type="predicted"/>
<dbReference type="Gene3D" id="1.25.40.20">
    <property type="entry name" value="Ankyrin repeat-containing domain"/>
    <property type="match status" value="1"/>
</dbReference>
<dbReference type="InterPro" id="IPR036770">
    <property type="entry name" value="Ankyrin_rpt-contain_sf"/>
</dbReference>
<dbReference type="PANTHER" id="PTHR24198:SF165">
    <property type="entry name" value="ANKYRIN REPEAT-CONTAINING PROTEIN-RELATED"/>
    <property type="match status" value="1"/>
</dbReference>
<evidence type="ECO:0000256" key="3">
    <source>
        <dbReference type="PROSITE-ProRule" id="PRU00023"/>
    </source>
</evidence>
<dbReference type="InterPro" id="IPR002110">
    <property type="entry name" value="Ankyrin_rpt"/>
</dbReference>
<sequence length="535" mass="62241">MVKTRSTEYNDFEEWKLIRKTINSEDQLKACYSQLYTLIRNCEKDAYPNFLAAFSNREIETLLIECMIHDGRYHRDNIYEFKAKKVIKFVAKSGYRDKPDVDKDGNPLLNRTTALLFAYLHYRLKFSKSRLFDIYNNFDVNYTHAKTGLTHFHVACSYGLENIVEKFIECGQGPNCHVQGLVFTPLLLALKWGREKVVEKMLNYDPKLINAQNEEGNPLLYVVLGPASFNRAVIELLLKRGADPNLANAKGWTPLHLICADCWDDDAYVKQFFEIVDGHNQTVEVDAKDKLGRTPLQWAVARLAPKIIDVLLDRGADLSSFVFPTEDYFAEHVDIEYGNLGNLNVVRSHWPIEKCEIVPLILGARTVDTVERLEKRGYELDRDVTLMIMTLFSKRKMFEEPTNDKKSWYYKKNFVSQAKKIVMNPGLSLYDLIPLQPKEAAKLFTYEDYFNIKKSSDSKIGEIITLPKESRKECSVHLCEKLSRGFFRRWALKFYLEMIRYRLPIECCEMIIDESFTNKNLYHICLAAIRRPPED</sequence>
<keyword evidence="5" id="KW-1185">Reference proteome</keyword>
<evidence type="ECO:0000256" key="2">
    <source>
        <dbReference type="ARBA" id="ARBA00023043"/>
    </source>
</evidence>
<dbReference type="PANTHER" id="PTHR24198">
    <property type="entry name" value="ANKYRIN REPEAT AND PROTEIN KINASE DOMAIN-CONTAINING PROTEIN"/>
    <property type="match status" value="1"/>
</dbReference>
<evidence type="ECO:0000256" key="1">
    <source>
        <dbReference type="ARBA" id="ARBA00022737"/>
    </source>
</evidence>
<dbReference type="PROSITE" id="PS50297">
    <property type="entry name" value="ANK_REP_REGION"/>
    <property type="match status" value="1"/>
</dbReference>
<keyword evidence="2 3" id="KW-0040">ANK repeat</keyword>
<reference evidence="4 5" key="1">
    <citation type="journal article" date="2024" name="bioRxiv">
        <title>A reference genome for Trichogramma kaykai: A tiny desert-dwelling parasitoid wasp with competing sex-ratio distorters.</title>
        <authorList>
            <person name="Culotta J."/>
            <person name="Lindsey A.R."/>
        </authorList>
    </citation>
    <scope>NUCLEOTIDE SEQUENCE [LARGE SCALE GENOMIC DNA]</scope>
    <source>
        <strain evidence="4 5">KSX58</strain>
    </source>
</reference>